<dbReference type="EMBL" id="MU005641">
    <property type="protein sequence ID" value="KAF2676038.1"/>
    <property type="molecule type" value="Genomic_DNA"/>
</dbReference>
<evidence type="ECO:0008006" key="3">
    <source>
        <dbReference type="Google" id="ProtNLM"/>
    </source>
</evidence>
<dbReference type="PANTHER" id="PTHR37542:SF3">
    <property type="entry name" value="PRION-INHIBITION AND PROPAGATION HELO DOMAIN-CONTAINING PROTEIN"/>
    <property type="match status" value="1"/>
</dbReference>
<name>A0A6G1ID62_9PLEO</name>
<dbReference type="Gene3D" id="1.20.120.1020">
    <property type="entry name" value="Prion-inhibition and propagation, HeLo domain"/>
    <property type="match status" value="1"/>
</dbReference>
<dbReference type="InterPro" id="IPR038305">
    <property type="entry name" value="HeLo_sf"/>
</dbReference>
<protein>
    <recommendedName>
        <fullName evidence="3">Protein kinase domain-containing protein</fullName>
    </recommendedName>
</protein>
<dbReference type="InterPro" id="IPR011009">
    <property type="entry name" value="Kinase-like_dom_sf"/>
</dbReference>
<keyword evidence="2" id="KW-1185">Reference proteome</keyword>
<evidence type="ECO:0000313" key="1">
    <source>
        <dbReference type="EMBL" id="KAF2676038.1"/>
    </source>
</evidence>
<proteinExistence type="predicted"/>
<sequence>MAPNVDPTGATSLTLQLGVIALRGVGCLLSSVANLHHWDIANDAEEIYYEFISFTERSGIRQGVLFYPNSLHQLTIERKLKNIKRLCTNLHAIRNHYLERDCEAPEGRVVPTDDESENACLSLGSRAYVPTIASSLNLNFRMLARDVSESYNKIVWNFTNDGRNLKELLQTLRELVEDLQRLEGRNLEVVQMVQKRYKSERVSMCDAQGLRELIKETEGTFRTVAGYRLLKILDVRNRDILRDICNDALSDDPKGKDRSSLGSVRFCFSGGRHAISTFKERTIEEKVLVERRTIESPSTDLQAGFGDYIVKFVFRYHQMGWVHKALSCHNIIFLNEEGETPDLLDPYVVGFDFSRPASKGATMSEKISDRENQHNSYYFHPEYRAEKEFVERFDWHAVGVILFEIATWRSVRTFVAREQHPVRSDWALSHLLDNNHYCQTLQAKVGDTYTEVIHACLTATTPTTTTTPADEKASWDQQVEADLLEKMHLARNLRK</sequence>
<evidence type="ECO:0000313" key="2">
    <source>
        <dbReference type="Proteomes" id="UP000799291"/>
    </source>
</evidence>
<dbReference type="AlphaFoldDB" id="A0A6G1ID62"/>
<dbReference type="Gene3D" id="1.10.510.10">
    <property type="entry name" value="Transferase(Phosphotransferase) domain 1"/>
    <property type="match status" value="1"/>
</dbReference>
<accession>A0A6G1ID62</accession>
<gene>
    <name evidence="1" type="ORF">K458DRAFT_410788</name>
</gene>
<dbReference type="OrthoDB" id="1911848at2759"/>
<dbReference type="Proteomes" id="UP000799291">
    <property type="component" value="Unassembled WGS sequence"/>
</dbReference>
<dbReference type="SUPFAM" id="SSF56112">
    <property type="entry name" value="Protein kinase-like (PK-like)"/>
    <property type="match status" value="1"/>
</dbReference>
<dbReference type="PANTHER" id="PTHR37542">
    <property type="entry name" value="HELO DOMAIN-CONTAINING PROTEIN-RELATED"/>
    <property type="match status" value="1"/>
</dbReference>
<organism evidence="1 2">
    <name type="scientific">Lentithecium fluviatile CBS 122367</name>
    <dbReference type="NCBI Taxonomy" id="1168545"/>
    <lineage>
        <taxon>Eukaryota</taxon>
        <taxon>Fungi</taxon>
        <taxon>Dikarya</taxon>
        <taxon>Ascomycota</taxon>
        <taxon>Pezizomycotina</taxon>
        <taxon>Dothideomycetes</taxon>
        <taxon>Pleosporomycetidae</taxon>
        <taxon>Pleosporales</taxon>
        <taxon>Massarineae</taxon>
        <taxon>Lentitheciaceae</taxon>
        <taxon>Lentithecium</taxon>
    </lineage>
</organism>
<reference evidence="1" key="1">
    <citation type="journal article" date="2020" name="Stud. Mycol.">
        <title>101 Dothideomycetes genomes: a test case for predicting lifestyles and emergence of pathogens.</title>
        <authorList>
            <person name="Haridas S."/>
            <person name="Albert R."/>
            <person name="Binder M."/>
            <person name="Bloem J."/>
            <person name="Labutti K."/>
            <person name="Salamov A."/>
            <person name="Andreopoulos B."/>
            <person name="Baker S."/>
            <person name="Barry K."/>
            <person name="Bills G."/>
            <person name="Bluhm B."/>
            <person name="Cannon C."/>
            <person name="Castanera R."/>
            <person name="Culley D."/>
            <person name="Daum C."/>
            <person name="Ezra D."/>
            <person name="Gonzalez J."/>
            <person name="Henrissat B."/>
            <person name="Kuo A."/>
            <person name="Liang C."/>
            <person name="Lipzen A."/>
            <person name="Lutzoni F."/>
            <person name="Magnuson J."/>
            <person name="Mondo S."/>
            <person name="Nolan M."/>
            <person name="Ohm R."/>
            <person name="Pangilinan J."/>
            <person name="Park H.-J."/>
            <person name="Ramirez L."/>
            <person name="Alfaro M."/>
            <person name="Sun H."/>
            <person name="Tritt A."/>
            <person name="Yoshinaga Y."/>
            <person name="Zwiers L.-H."/>
            <person name="Turgeon B."/>
            <person name="Goodwin S."/>
            <person name="Spatafora J."/>
            <person name="Crous P."/>
            <person name="Grigoriev I."/>
        </authorList>
    </citation>
    <scope>NUCLEOTIDE SEQUENCE</scope>
    <source>
        <strain evidence="1">CBS 122367</strain>
    </source>
</reference>